<evidence type="ECO:0000256" key="6">
    <source>
        <dbReference type="ARBA" id="ARBA00023002"/>
    </source>
</evidence>
<keyword evidence="2" id="KW-1003">Cell membrane</keyword>
<evidence type="ECO:0000256" key="3">
    <source>
        <dbReference type="ARBA" id="ARBA00022692"/>
    </source>
</evidence>
<evidence type="ECO:0000256" key="5">
    <source>
        <dbReference type="ARBA" id="ARBA00022989"/>
    </source>
</evidence>
<comment type="caution">
    <text evidence="13">The sequence shown here is derived from an EMBL/GenBank/DDBJ whole genome shotgun (WGS) entry which is preliminary data.</text>
</comment>
<keyword evidence="9 12" id="KW-0472">Membrane</keyword>
<accession>A0ABV9GR99</accession>
<evidence type="ECO:0000256" key="2">
    <source>
        <dbReference type="ARBA" id="ARBA00022475"/>
    </source>
</evidence>
<dbReference type="InterPro" id="IPR050450">
    <property type="entry name" value="COX15/CtaA_HemeA_synthase"/>
</dbReference>
<feature type="transmembrane region" description="Helical" evidence="12">
    <location>
        <begin position="96"/>
        <end position="117"/>
    </location>
</feature>
<keyword evidence="3 12" id="KW-0812">Transmembrane</keyword>
<feature type="transmembrane region" description="Helical" evidence="12">
    <location>
        <begin position="243"/>
        <end position="266"/>
    </location>
</feature>
<name>A0ABV9GR99_9BACL</name>
<dbReference type="PANTHER" id="PTHR35457:SF1">
    <property type="entry name" value="HEME A SYNTHASE"/>
    <property type="match status" value="1"/>
</dbReference>
<dbReference type="Proteomes" id="UP001596022">
    <property type="component" value="Unassembled WGS sequence"/>
</dbReference>
<evidence type="ECO:0000256" key="9">
    <source>
        <dbReference type="ARBA" id="ARBA00023136"/>
    </source>
</evidence>
<feature type="transmembrane region" description="Helical" evidence="12">
    <location>
        <begin position="12"/>
        <end position="29"/>
    </location>
</feature>
<keyword evidence="8" id="KW-0350">Heme biosynthesis</keyword>
<feature type="transmembrane region" description="Helical" evidence="12">
    <location>
        <begin position="208"/>
        <end position="231"/>
    </location>
</feature>
<dbReference type="EMBL" id="JBHSFW010000012">
    <property type="protein sequence ID" value="MFC4619782.1"/>
    <property type="molecule type" value="Genomic_DNA"/>
</dbReference>
<reference evidence="14" key="1">
    <citation type="journal article" date="2019" name="Int. J. Syst. Evol. Microbiol.">
        <title>The Global Catalogue of Microorganisms (GCM) 10K type strain sequencing project: providing services to taxonomists for standard genome sequencing and annotation.</title>
        <authorList>
            <consortium name="The Broad Institute Genomics Platform"/>
            <consortium name="The Broad Institute Genome Sequencing Center for Infectious Disease"/>
            <person name="Wu L."/>
            <person name="Ma J."/>
        </authorList>
    </citation>
    <scope>NUCLEOTIDE SEQUENCE [LARGE SCALE GENOMIC DNA]</scope>
    <source>
        <strain evidence="14">CGMCC 1.16306</strain>
    </source>
</reference>
<keyword evidence="5 12" id="KW-1133">Transmembrane helix</keyword>
<proteinExistence type="predicted"/>
<feature type="transmembrane region" description="Helical" evidence="12">
    <location>
        <begin position="272"/>
        <end position="293"/>
    </location>
</feature>
<evidence type="ECO:0000256" key="8">
    <source>
        <dbReference type="ARBA" id="ARBA00023133"/>
    </source>
</evidence>
<organism evidence="13 14">
    <name type="scientific">Camelliibacillus cellulosilyticus</name>
    <dbReference type="NCBI Taxonomy" id="2174486"/>
    <lineage>
        <taxon>Bacteria</taxon>
        <taxon>Bacillati</taxon>
        <taxon>Bacillota</taxon>
        <taxon>Bacilli</taxon>
        <taxon>Bacillales</taxon>
        <taxon>Sporolactobacillaceae</taxon>
        <taxon>Camelliibacillus</taxon>
    </lineage>
</organism>
<evidence type="ECO:0000256" key="12">
    <source>
        <dbReference type="SAM" id="Phobius"/>
    </source>
</evidence>
<evidence type="ECO:0000256" key="4">
    <source>
        <dbReference type="ARBA" id="ARBA00022723"/>
    </source>
</evidence>
<keyword evidence="4" id="KW-0479">Metal-binding</keyword>
<keyword evidence="10" id="KW-1015">Disulfide bond</keyword>
<sequence>MIQKQGHRLFPMALLTAVGLFIIILMGFIDTLTTSTMGCGKQWPLCQGGWIPSDWNFHAFVEYAHRFVVMLIVMVMTITYVLTWRRFTGSKKVKGLITLAVAAVMIEAGLGASSVLLENPPFILAFHMGVSLTAFTAATLLAAVVHQLEKDQQQSPPPFERTRQFKRLSMLTLVLAFVAIYFGAYVTHSGHGSQFRGWLIPSETVGQGLLLDLIHRGLAFGLCVCVITLAAQSFRIRRFRHDLFSASVCALLCIFLQIVCGFFMILTHAAPIVFLAHISFASLLFAAIAYLVLQSMDLNRQHNVSRHGGLH</sequence>
<evidence type="ECO:0000313" key="14">
    <source>
        <dbReference type="Proteomes" id="UP001596022"/>
    </source>
</evidence>
<keyword evidence="7" id="KW-0408">Iron</keyword>
<evidence type="ECO:0000256" key="7">
    <source>
        <dbReference type="ARBA" id="ARBA00023004"/>
    </source>
</evidence>
<evidence type="ECO:0000256" key="1">
    <source>
        <dbReference type="ARBA" id="ARBA00004141"/>
    </source>
</evidence>
<evidence type="ECO:0000313" key="13">
    <source>
        <dbReference type="EMBL" id="MFC4619782.1"/>
    </source>
</evidence>
<comment type="subcellular location">
    <subcellularLocation>
        <location evidence="1">Membrane</location>
        <topology evidence="1">Multi-pass membrane protein</topology>
    </subcellularLocation>
</comment>
<evidence type="ECO:0000256" key="10">
    <source>
        <dbReference type="ARBA" id="ARBA00023157"/>
    </source>
</evidence>
<evidence type="ECO:0000256" key="11">
    <source>
        <dbReference type="ARBA" id="ARBA00023444"/>
    </source>
</evidence>
<dbReference type="Pfam" id="PF02628">
    <property type="entry name" value="COX15-CtaA"/>
    <property type="match status" value="1"/>
</dbReference>
<keyword evidence="6" id="KW-0560">Oxidoreductase</keyword>
<dbReference type="InterPro" id="IPR003780">
    <property type="entry name" value="COX15/CtaA_fam"/>
</dbReference>
<dbReference type="PANTHER" id="PTHR35457">
    <property type="entry name" value="HEME A SYNTHASE"/>
    <property type="match status" value="1"/>
</dbReference>
<protein>
    <submittedName>
        <fullName evidence="13">Heme A synthase</fullName>
    </submittedName>
</protein>
<keyword evidence="14" id="KW-1185">Reference proteome</keyword>
<feature type="transmembrane region" description="Helical" evidence="12">
    <location>
        <begin position="63"/>
        <end position="84"/>
    </location>
</feature>
<feature type="transmembrane region" description="Helical" evidence="12">
    <location>
        <begin position="123"/>
        <end position="148"/>
    </location>
</feature>
<gene>
    <name evidence="13" type="ORF">ACFO4N_13805</name>
</gene>
<dbReference type="RefSeq" id="WP_376846875.1">
    <property type="nucleotide sequence ID" value="NZ_JBHSFW010000012.1"/>
</dbReference>
<comment type="pathway">
    <text evidence="11">Porphyrin-containing compound metabolism.</text>
</comment>
<feature type="transmembrane region" description="Helical" evidence="12">
    <location>
        <begin position="168"/>
        <end position="188"/>
    </location>
</feature>